<dbReference type="PANTHER" id="PTHR31834">
    <property type="entry name" value="INITIATION-SPECIFIC ALPHA-1,6-MANNOSYLTRANSFERASE"/>
    <property type="match status" value="1"/>
</dbReference>
<dbReference type="GO" id="GO:0000136">
    <property type="term" value="C:mannan polymerase complex"/>
    <property type="evidence" value="ECO:0007669"/>
    <property type="project" value="TreeGrafter"/>
</dbReference>
<feature type="transmembrane region" description="Helical" evidence="3">
    <location>
        <begin position="24"/>
        <end position="47"/>
    </location>
</feature>
<protein>
    <submittedName>
        <fullName evidence="4">Glycosyltransferase</fullName>
    </submittedName>
</protein>
<dbReference type="PANTHER" id="PTHR31834:SF1">
    <property type="entry name" value="INITIATION-SPECIFIC ALPHA-1,6-MANNOSYLTRANSFERASE"/>
    <property type="match status" value="1"/>
</dbReference>
<keyword evidence="3" id="KW-1133">Transmembrane helix</keyword>
<dbReference type="InterPro" id="IPR007577">
    <property type="entry name" value="GlycoTrfase_DXD_sugar-bd_CS"/>
</dbReference>
<accession>A0AAN6VID3</accession>
<dbReference type="SUPFAM" id="SSF53448">
    <property type="entry name" value="Nucleotide-diphospho-sugar transferases"/>
    <property type="match status" value="1"/>
</dbReference>
<feature type="compositionally biased region" description="Low complexity" evidence="2">
    <location>
        <begin position="97"/>
        <end position="111"/>
    </location>
</feature>
<keyword evidence="3" id="KW-0472">Membrane</keyword>
<dbReference type="EMBL" id="MU856987">
    <property type="protein sequence ID" value="KAK4152098.1"/>
    <property type="molecule type" value="Genomic_DNA"/>
</dbReference>
<comment type="caution">
    <text evidence="4">The sequence shown here is derived from an EMBL/GenBank/DDBJ whole genome shotgun (WGS) entry which is preliminary data.</text>
</comment>
<organism evidence="4 5">
    <name type="scientific">Chaetomidium leptoderma</name>
    <dbReference type="NCBI Taxonomy" id="669021"/>
    <lineage>
        <taxon>Eukaryota</taxon>
        <taxon>Fungi</taxon>
        <taxon>Dikarya</taxon>
        <taxon>Ascomycota</taxon>
        <taxon>Pezizomycotina</taxon>
        <taxon>Sordariomycetes</taxon>
        <taxon>Sordariomycetidae</taxon>
        <taxon>Sordariales</taxon>
        <taxon>Chaetomiaceae</taxon>
        <taxon>Chaetomidium</taxon>
    </lineage>
</organism>
<dbReference type="Proteomes" id="UP001302745">
    <property type="component" value="Unassembled WGS sequence"/>
</dbReference>
<feature type="compositionally biased region" description="Polar residues" evidence="2">
    <location>
        <begin position="85"/>
        <end position="96"/>
    </location>
</feature>
<evidence type="ECO:0000313" key="4">
    <source>
        <dbReference type="EMBL" id="KAK4152098.1"/>
    </source>
</evidence>
<sequence length="394" mass="43377">MGHEPTTPGQFLPRFLAGRRCRNVALTAIVLILLATTASMYSGLLAIDGFGLATSPQDHLAPNPKPVDHTNDQTQAGEGNGAHESVTQHPTPTPEQLTLAPTSSTPTPTPTAAAEVAYRIPPKIWQIMLPRKQKKPEDKKPSADPKILEETPSWLVLNPDYAYTLVSEKGGEEFIQRHFADEPKLLETYNALPNVGMRSDLLRYLLLNIEGGVYTDTDTEALKPIDAWVPAHIDRDKVRAIVGIEFDQRDGPGWGDISHFVQFCQWTIAAAPGHPVFRKMATRVLDSVKLLTEDKGVPLDQLKPTSFEVMNSTGPAAFTDVIFEQLQEYNSSLTDTKDLGYMEKATLFGDILVLPIDGFGMGQKHSNSTHDGTIPEDALVRHLFHGSWRGDQKA</sequence>
<keyword evidence="5" id="KW-1185">Reference proteome</keyword>
<keyword evidence="3" id="KW-0812">Transmembrane</keyword>
<evidence type="ECO:0000313" key="5">
    <source>
        <dbReference type="Proteomes" id="UP001302745"/>
    </source>
</evidence>
<proteinExistence type="inferred from homology"/>
<name>A0AAN6VID3_9PEZI</name>
<reference evidence="4" key="1">
    <citation type="journal article" date="2023" name="Mol. Phylogenet. Evol.">
        <title>Genome-scale phylogeny and comparative genomics of the fungal order Sordariales.</title>
        <authorList>
            <person name="Hensen N."/>
            <person name="Bonometti L."/>
            <person name="Westerberg I."/>
            <person name="Brannstrom I.O."/>
            <person name="Guillou S."/>
            <person name="Cros-Aarteil S."/>
            <person name="Calhoun S."/>
            <person name="Haridas S."/>
            <person name="Kuo A."/>
            <person name="Mondo S."/>
            <person name="Pangilinan J."/>
            <person name="Riley R."/>
            <person name="LaButti K."/>
            <person name="Andreopoulos B."/>
            <person name="Lipzen A."/>
            <person name="Chen C."/>
            <person name="Yan M."/>
            <person name="Daum C."/>
            <person name="Ng V."/>
            <person name="Clum A."/>
            <person name="Steindorff A."/>
            <person name="Ohm R.A."/>
            <person name="Martin F."/>
            <person name="Silar P."/>
            <person name="Natvig D.O."/>
            <person name="Lalanne C."/>
            <person name="Gautier V."/>
            <person name="Ament-Velasquez S.L."/>
            <person name="Kruys A."/>
            <person name="Hutchinson M.I."/>
            <person name="Powell A.J."/>
            <person name="Barry K."/>
            <person name="Miller A.N."/>
            <person name="Grigoriev I.V."/>
            <person name="Debuchy R."/>
            <person name="Gladieux P."/>
            <person name="Hiltunen Thoren M."/>
            <person name="Johannesson H."/>
        </authorList>
    </citation>
    <scope>NUCLEOTIDE SEQUENCE</scope>
    <source>
        <strain evidence="4">CBS 538.74</strain>
    </source>
</reference>
<dbReference type="GO" id="GO:0006487">
    <property type="term" value="P:protein N-linked glycosylation"/>
    <property type="evidence" value="ECO:0007669"/>
    <property type="project" value="TreeGrafter"/>
</dbReference>
<gene>
    <name evidence="4" type="ORF">C8A00DRAFT_35225</name>
</gene>
<dbReference type="AlphaFoldDB" id="A0AAN6VID3"/>
<evidence type="ECO:0000256" key="3">
    <source>
        <dbReference type="SAM" id="Phobius"/>
    </source>
</evidence>
<comment type="similarity">
    <text evidence="1">Belongs to the glycosyltransferase 32 family.</text>
</comment>
<evidence type="ECO:0000256" key="1">
    <source>
        <dbReference type="ARBA" id="ARBA00009003"/>
    </source>
</evidence>
<dbReference type="GO" id="GO:0000009">
    <property type="term" value="F:alpha-1,6-mannosyltransferase activity"/>
    <property type="evidence" value="ECO:0007669"/>
    <property type="project" value="InterPro"/>
</dbReference>
<dbReference type="Pfam" id="PF04488">
    <property type="entry name" value="Gly_transf_sug"/>
    <property type="match status" value="1"/>
</dbReference>
<evidence type="ECO:0000256" key="2">
    <source>
        <dbReference type="SAM" id="MobiDB-lite"/>
    </source>
</evidence>
<feature type="region of interest" description="Disordered" evidence="2">
    <location>
        <begin position="57"/>
        <end position="111"/>
    </location>
</feature>
<dbReference type="InterPro" id="IPR029044">
    <property type="entry name" value="Nucleotide-diphossugar_trans"/>
</dbReference>
<dbReference type="InterPro" id="IPR039367">
    <property type="entry name" value="Och1-like"/>
</dbReference>
<reference evidence="4" key="2">
    <citation type="submission" date="2023-05" db="EMBL/GenBank/DDBJ databases">
        <authorList>
            <consortium name="Lawrence Berkeley National Laboratory"/>
            <person name="Steindorff A."/>
            <person name="Hensen N."/>
            <person name="Bonometti L."/>
            <person name="Westerberg I."/>
            <person name="Brannstrom I.O."/>
            <person name="Guillou S."/>
            <person name="Cros-Aarteil S."/>
            <person name="Calhoun S."/>
            <person name="Haridas S."/>
            <person name="Kuo A."/>
            <person name="Mondo S."/>
            <person name="Pangilinan J."/>
            <person name="Riley R."/>
            <person name="Labutti K."/>
            <person name="Andreopoulos B."/>
            <person name="Lipzen A."/>
            <person name="Chen C."/>
            <person name="Yanf M."/>
            <person name="Daum C."/>
            <person name="Ng V."/>
            <person name="Clum A."/>
            <person name="Ohm R."/>
            <person name="Martin F."/>
            <person name="Silar P."/>
            <person name="Natvig D."/>
            <person name="Lalanne C."/>
            <person name="Gautier V."/>
            <person name="Ament-Velasquez S.L."/>
            <person name="Kruys A."/>
            <person name="Hutchinson M.I."/>
            <person name="Powell A.J."/>
            <person name="Barry K."/>
            <person name="Miller A.N."/>
            <person name="Grigoriev I.V."/>
            <person name="Debuchy R."/>
            <person name="Gladieux P."/>
            <person name="Thoren M.H."/>
            <person name="Johannesson H."/>
        </authorList>
    </citation>
    <scope>NUCLEOTIDE SEQUENCE</scope>
    <source>
        <strain evidence="4">CBS 538.74</strain>
    </source>
</reference>
<dbReference type="Gene3D" id="3.90.550.20">
    <property type="match status" value="1"/>
</dbReference>